<reference evidence="1 2" key="1">
    <citation type="submission" date="2020-01" db="EMBL/GenBank/DDBJ databases">
        <title>Paenibacillus soybeanensis sp. nov. isolated from the nodules of soybean (Glycine max(L.) Merr).</title>
        <authorList>
            <person name="Wang H."/>
        </authorList>
    </citation>
    <scope>NUCLEOTIDE SEQUENCE [LARGE SCALE GENOMIC DNA]</scope>
    <source>
        <strain evidence="1 2">T1</strain>
    </source>
</reference>
<evidence type="ECO:0008006" key="3">
    <source>
        <dbReference type="Google" id="ProtNLM"/>
    </source>
</evidence>
<dbReference type="RefSeq" id="WP_161743225.1">
    <property type="nucleotide sequence ID" value="NZ_JAAAMV010000006.1"/>
</dbReference>
<dbReference type="Proteomes" id="UP000665561">
    <property type="component" value="Unassembled WGS sequence"/>
</dbReference>
<protein>
    <recommendedName>
        <fullName evidence="3">Flagellin N-terminal domain-containing protein</fullName>
    </recommendedName>
</protein>
<dbReference type="EMBL" id="JAAAMV010000006">
    <property type="protein sequence ID" value="NBD24430.1"/>
    <property type="molecule type" value="Genomic_DNA"/>
</dbReference>
<keyword evidence="2" id="KW-1185">Reference proteome</keyword>
<comment type="caution">
    <text evidence="1">The sequence shown here is derived from an EMBL/GenBank/DDBJ whole genome shotgun (WGS) entry which is preliminary data.</text>
</comment>
<proteinExistence type="predicted"/>
<evidence type="ECO:0000313" key="2">
    <source>
        <dbReference type="Proteomes" id="UP000665561"/>
    </source>
</evidence>
<evidence type="ECO:0000313" key="1">
    <source>
        <dbReference type="EMBL" id="NBD24430.1"/>
    </source>
</evidence>
<gene>
    <name evidence="1" type="ORF">GT019_11165</name>
</gene>
<name>A0ABW9XP68_9BACL</name>
<sequence>MTDASEKARQGAVRLADGLGASGLGDDVRRTCFFCWQANEPDNGIVILNALAGLAAAGLRDLNGLRPASDSPAKNAVQPLSAARSGLLASINSLRSEFSLLSNGLKAVKDSAIGLSNLSTAM</sequence>
<accession>A0ABW9XP68</accession>
<organism evidence="1 2">
    <name type="scientific">Paenibacillus glycinis</name>
    <dbReference type="NCBI Taxonomy" id="2697035"/>
    <lineage>
        <taxon>Bacteria</taxon>
        <taxon>Bacillati</taxon>
        <taxon>Bacillota</taxon>
        <taxon>Bacilli</taxon>
        <taxon>Bacillales</taxon>
        <taxon>Paenibacillaceae</taxon>
        <taxon>Paenibacillus</taxon>
    </lineage>
</organism>